<name>A0AAC9F6P0_9ALTE</name>
<evidence type="ECO:0000256" key="10">
    <source>
        <dbReference type="ARBA" id="ARBA00023136"/>
    </source>
</evidence>
<feature type="domain" description="TonB-dependent receptor-like beta-barrel" evidence="13">
    <location>
        <begin position="297"/>
        <end position="749"/>
    </location>
</feature>
<evidence type="ECO:0000256" key="4">
    <source>
        <dbReference type="ARBA" id="ARBA00022496"/>
    </source>
</evidence>
<dbReference type="InterPro" id="IPR036942">
    <property type="entry name" value="Beta-barrel_TonB_sf"/>
</dbReference>
<evidence type="ECO:0000256" key="2">
    <source>
        <dbReference type="ARBA" id="ARBA00022448"/>
    </source>
</evidence>
<keyword evidence="5 12" id="KW-0812">Transmembrane</keyword>
<dbReference type="Gene3D" id="2.170.130.10">
    <property type="entry name" value="TonB-dependent receptor, plug domain"/>
    <property type="match status" value="1"/>
</dbReference>
<sequence>MTIKSTHTTFKCTLLAGIISQALIPTYANSQERTSEQQVETEEKIVVTGRRVTQTDIAIGTDEATNTLAVSREELLSAPSGISGLKMLESLPGFNVQTDGALGLYEFGNSVQVRAFQLSQMGFVLDGIPMGRSDAFGGSPIFRYVDNENLGAVIASPGAGDVSAPTYASLGPIAQYNTVRPSDEMGGMVAVTAGDFDLQRTFVKLETGDIDGFKAYVSRSKTDSDLWRGPGTIDREHIEAKALYEFGSSYIQATYVANDFFDYDSPSAPASVFEDDYYYSYLDSIPEGCIEPQPEVYDFNGDGTIDDTDFTPVFTGSNCTSYYEDRINIRDDKLYSLGFGTYLTDDIQLEATAYYEDKNGYGVSPDSYSNTLSIYTDQAAAGLDVVHPRGVQYGLSTVGGEREGLVGSVTWFVGEHKFEAGGWVEEDTYNRTQARLNKTGGSADGDVIYDEVAYYRRNYTAVRDTTQLFIKDNFAMMNDDLLLEVGFKSLSIDYSLDGYRDYNDYEIDGELGYGPQSIEAEYTDNFLPMVGAVYRLNESDQLFASFAQNFALPAGTDDIFDNAVGFDVEAPQGEEADNYELGFRTNREHYNGAVALFYTQFDNRLIASSVINPATGQPETFYVNAGASKAYGIEFSGVFQPEMFDRKLYFNANISYKKAELEDGFAGNPAGSQLPDSPEWLMTGGITYEPTEWLVANFSAKYTDIRYTDFNETYELESYLVAQAYVDIGGPNNFGMPENIRLRFNVDNVFDKEVMSFGFTGSSFGRPLSPRTFQATLTVDF</sequence>
<keyword evidence="7" id="KW-0408">Iron</keyword>
<evidence type="ECO:0000313" key="14">
    <source>
        <dbReference type="EMBL" id="AMJ77380.1"/>
    </source>
</evidence>
<gene>
    <name evidence="14" type="ORF">AV942_03155</name>
</gene>
<dbReference type="SUPFAM" id="SSF56935">
    <property type="entry name" value="Porins"/>
    <property type="match status" value="1"/>
</dbReference>
<evidence type="ECO:0000256" key="5">
    <source>
        <dbReference type="ARBA" id="ARBA00022692"/>
    </source>
</evidence>
<keyword evidence="3 12" id="KW-1134">Transmembrane beta strand</keyword>
<evidence type="ECO:0000256" key="3">
    <source>
        <dbReference type="ARBA" id="ARBA00022452"/>
    </source>
</evidence>
<keyword evidence="14" id="KW-0675">Receptor</keyword>
<evidence type="ECO:0000256" key="8">
    <source>
        <dbReference type="ARBA" id="ARBA00023065"/>
    </source>
</evidence>
<evidence type="ECO:0000256" key="7">
    <source>
        <dbReference type="ARBA" id="ARBA00023004"/>
    </source>
</evidence>
<dbReference type="EMBL" id="CP013928">
    <property type="protein sequence ID" value="AMJ77380.1"/>
    <property type="molecule type" value="Genomic_DNA"/>
</dbReference>
<dbReference type="PANTHER" id="PTHR32552">
    <property type="entry name" value="FERRICHROME IRON RECEPTOR-RELATED"/>
    <property type="match status" value="1"/>
</dbReference>
<protein>
    <submittedName>
        <fullName evidence="14">TonB-dependent receptor</fullName>
    </submittedName>
</protein>
<dbReference type="AlphaFoldDB" id="A0AAC9F6P0"/>
<dbReference type="InterPro" id="IPR000531">
    <property type="entry name" value="Beta-barrel_TonB"/>
</dbReference>
<dbReference type="Proteomes" id="UP000061468">
    <property type="component" value="Chromosome"/>
</dbReference>
<evidence type="ECO:0000313" key="15">
    <source>
        <dbReference type="Proteomes" id="UP000061468"/>
    </source>
</evidence>
<evidence type="ECO:0000256" key="11">
    <source>
        <dbReference type="ARBA" id="ARBA00023237"/>
    </source>
</evidence>
<keyword evidence="11 12" id="KW-0998">Cell outer membrane</keyword>
<evidence type="ECO:0000256" key="1">
    <source>
        <dbReference type="ARBA" id="ARBA00004571"/>
    </source>
</evidence>
<keyword evidence="6" id="KW-0732">Signal</keyword>
<dbReference type="InterPro" id="IPR018247">
    <property type="entry name" value="EF_Hand_1_Ca_BS"/>
</dbReference>
<dbReference type="Gene3D" id="2.40.170.20">
    <property type="entry name" value="TonB-dependent receptor, beta-barrel domain"/>
    <property type="match status" value="1"/>
</dbReference>
<dbReference type="PROSITE" id="PS52016">
    <property type="entry name" value="TONB_DEPENDENT_REC_3"/>
    <property type="match status" value="1"/>
</dbReference>
<comment type="subcellular location">
    <subcellularLocation>
        <location evidence="1 12">Cell outer membrane</location>
        <topology evidence="1 12">Multi-pass membrane protein</topology>
    </subcellularLocation>
</comment>
<dbReference type="PANTHER" id="PTHR32552:SF89">
    <property type="entry name" value="CATECHOLATE SIDEROPHORE RECEPTOR FIU"/>
    <property type="match status" value="1"/>
</dbReference>
<organism evidence="14 15">
    <name type="scientific">Alteromonas mediterranea</name>
    <dbReference type="NCBI Taxonomy" id="314275"/>
    <lineage>
        <taxon>Bacteria</taxon>
        <taxon>Pseudomonadati</taxon>
        <taxon>Pseudomonadota</taxon>
        <taxon>Gammaproteobacteria</taxon>
        <taxon>Alteromonadales</taxon>
        <taxon>Alteromonadaceae</taxon>
        <taxon>Alteromonas/Salinimonas group</taxon>
        <taxon>Alteromonas</taxon>
    </lineage>
</organism>
<keyword evidence="4" id="KW-0410">Iron transport</keyword>
<dbReference type="InterPro" id="IPR039426">
    <property type="entry name" value="TonB-dep_rcpt-like"/>
</dbReference>
<comment type="similarity">
    <text evidence="12">Belongs to the TonB-dependent receptor family.</text>
</comment>
<keyword evidence="10 12" id="KW-0472">Membrane</keyword>
<evidence type="ECO:0000256" key="6">
    <source>
        <dbReference type="ARBA" id="ARBA00022729"/>
    </source>
</evidence>
<dbReference type="RefSeq" id="WP_012517229.1">
    <property type="nucleotide sequence ID" value="NZ_CAKMLI010000012.1"/>
</dbReference>
<evidence type="ECO:0000256" key="9">
    <source>
        <dbReference type="ARBA" id="ARBA00023077"/>
    </source>
</evidence>
<reference evidence="14 15" key="1">
    <citation type="submission" date="2015-12" db="EMBL/GenBank/DDBJ databases">
        <title>Intraspecies pangenome expansion in the marine bacterium Alteromonas.</title>
        <authorList>
            <person name="Lopez-Perez M."/>
            <person name="Rodriguez-Valera F."/>
        </authorList>
    </citation>
    <scope>NUCLEOTIDE SEQUENCE [LARGE SCALE GENOMIC DNA]</scope>
    <source>
        <strain evidence="14 15">UM8</strain>
    </source>
</reference>
<dbReference type="GO" id="GO:0015344">
    <property type="term" value="F:siderophore uptake transmembrane transporter activity"/>
    <property type="evidence" value="ECO:0007669"/>
    <property type="project" value="TreeGrafter"/>
</dbReference>
<proteinExistence type="inferred from homology"/>
<dbReference type="Pfam" id="PF00593">
    <property type="entry name" value="TonB_dep_Rec_b-barrel"/>
    <property type="match status" value="1"/>
</dbReference>
<keyword evidence="9" id="KW-0798">TonB box</keyword>
<evidence type="ECO:0000256" key="12">
    <source>
        <dbReference type="PROSITE-ProRule" id="PRU01360"/>
    </source>
</evidence>
<dbReference type="GO" id="GO:0009279">
    <property type="term" value="C:cell outer membrane"/>
    <property type="evidence" value="ECO:0007669"/>
    <property type="project" value="UniProtKB-SubCell"/>
</dbReference>
<keyword evidence="2 12" id="KW-0813">Transport</keyword>
<dbReference type="PROSITE" id="PS00018">
    <property type="entry name" value="EF_HAND_1"/>
    <property type="match status" value="1"/>
</dbReference>
<evidence type="ECO:0000259" key="13">
    <source>
        <dbReference type="Pfam" id="PF00593"/>
    </source>
</evidence>
<dbReference type="InterPro" id="IPR037066">
    <property type="entry name" value="Plug_dom_sf"/>
</dbReference>
<accession>A0AAC9F6P0</accession>
<keyword evidence="8" id="KW-0406">Ion transport</keyword>